<feature type="domain" description="AprE-like beta-barrel" evidence="1">
    <location>
        <begin position="3"/>
        <end position="69"/>
    </location>
</feature>
<evidence type="ECO:0000259" key="1">
    <source>
        <dbReference type="Pfam" id="PF26002"/>
    </source>
</evidence>
<organism evidence="2">
    <name type="scientific">Gallibacterium anatis</name>
    <dbReference type="NCBI Taxonomy" id="750"/>
    <lineage>
        <taxon>Bacteria</taxon>
        <taxon>Pseudomonadati</taxon>
        <taxon>Pseudomonadota</taxon>
        <taxon>Gammaproteobacteria</taxon>
        <taxon>Pasteurellales</taxon>
        <taxon>Pasteurellaceae</taxon>
        <taxon>Gallibacterium</taxon>
    </lineage>
</organism>
<gene>
    <name evidence="2" type="ORF">INT80_11350</name>
</gene>
<evidence type="ECO:0000313" key="2">
    <source>
        <dbReference type="EMBL" id="MBF4102886.1"/>
    </source>
</evidence>
<dbReference type="EMBL" id="JADION010000036">
    <property type="protein sequence ID" value="MBF4102886.1"/>
    <property type="molecule type" value="Genomic_DNA"/>
</dbReference>
<name>A0A930UX83_9PAST</name>
<dbReference type="AlphaFoldDB" id="A0A930UX83"/>
<dbReference type="Pfam" id="PF26002">
    <property type="entry name" value="Beta-barrel_AprE"/>
    <property type="match status" value="1"/>
</dbReference>
<proteinExistence type="predicted"/>
<sequence length="78" mass="8621">MIVGFIEVGQPVYKIEAFPYSRYGYITGTVRSVSFDAIEDKDLGLVFSSIISINQDYLIIEGKKIPMPGCASQQKLNG</sequence>
<accession>A0A930UX83</accession>
<dbReference type="InterPro" id="IPR058982">
    <property type="entry name" value="Beta-barrel_AprE"/>
</dbReference>
<reference evidence="2" key="1">
    <citation type="submission" date="2020-11" db="EMBL/GenBank/DDBJ databases">
        <title>Gallibacterium anatis 1637, full genome, WGS.</title>
        <authorList>
            <person name="Laishevtcev A.I."/>
            <person name="Yakimova E.A."/>
            <person name="Petkovich D."/>
            <person name="Stepanova T.V."/>
            <person name="Kalendr R.S."/>
            <person name="Rubalsky E.O."/>
            <person name="Zulkarneev E.R."/>
            <person name="Aleshkin A.V."/>
        </authorList>
    </citation>
    <scope>NUCLEOTIDE SEQUENCE</scope>
    <source>
        <strain evidence="2">1637</strain>
    </source>
</reference>
<protein>
    <recommendedName>
        <fullName evidence="1">AprE-like beta-barrel domain-containing protein</fullName>
    </recommendedName>
</protein>
<comment type="caution">
    <text evidence="2">The sequence shown here is derived from an EMBL/GenBank/DDBJ whole genome shotgun (WGS) entry which is preliminary data.</text>
</comment>